<sequence>MNWVHWWNNTRLHESLDYATPEELTTNHNQHRARELTPA</sequence>
<evidence type="ECO:0000313" key="1">
    <source>
        <dbReference type="EMBL" id="MCU9968415.1"/>
    </source>
</evidence>
<dbReference type="EMBL" id="VSZY01000003">
    <property type="protein sequence ID" value="MCU9968415.1"/>
    <property type="molecule type" value="Genomic_DNA"/>
</dbReference>
<dbReference type="AlphaFoldDB" id="A0A7Y0Y6M9"/>
<evidence type="ECO:0008006" key="5">
    <source>
        <dbReference type="Google" id="ProtNLM"/>
    </source>
</evidence>
<accession>A0A7Y0Y6M9</accession>
<dbReference type="EMBL" id="JABCUR010000007">
    <property type="protein sequence ID" value="NMW65601.1"/>
    <property type="molecule type" value="Genomic_DNA"/>
</dbReference>
<evidence type="ECO:0000313" key="2">
    <source>
        <dbReference type="EMBL" id="NMW65601.1"/>
    </source>
</evidence>
<evidence type="ECO:0000313" key="3">
    <source>
        <dbReference type="Proteomes" id="UP000578252"/>
    </source>
</evidence>
<comment type="caution">
    <text evidence="2">The sequence shown here is derived from an EMBL/GenBank/DDBJ whole genome shotgun (WGS) entry which is preliminary data.</text>
</comment>
<reference evidence="2 3" key="2">
    <citation type="submission" date="2020-04" db="EMBL/GenBank/DDBJ databases">
        <title>Antimicrobial susceptibility and clonality of vaginal-derived multi-drug resistant Mobiluncus isolates in China.</title>
        <authorList>
            <person name="Zhang X."/>
        </authorList>
    </citation>
    <scope>NUCLEOTIDE SEQUENCE [LARGE SCALE GENOMIC DNA]</scope>
    <source>
        <strain evidence="2 3">13</strain>
    </source>
</reference>
<dbReference type="Proteomes" id="UP000578252">
    <property type="component" value="Unassembled WGS sequence"/>
</dbReference>
<proteinExistence type="predicted"/>
<name>A0A7Y0Y6M9_9ACTO</name>
<reference evidence="1 4" key="1">
    <citation type="submission" date="2019-08" db="EMBL/GenBank/DDBJ databases">
        <title>Comparison of rpoB and gyrB Sequences from Mobiluncus Species and Development of a Multiplex PCR Method for Clinical Detection of Mobiluncus curtisii and Mobiluncus mulieris.</title>
        <authorList>
            <person name="Yang L."/>
            <person name="Shen Y."/>
            <person name="Xu G."/>
            <person name="Shu L.-B."/>
            <person name="Hu J."/>
            <person name="Zhang R."/>
            <person name="Wang Y."/>
            <person name="Zhou H.-W."/>
            <person name="Zhang X."/>
        </authorList>
    </citation>
    <scope>NUCLEOTIDE SEQUENCE [LARGE SCALE GENOMIC DNA]</scope>
    <source>
        <strain evidence="1 4">M26</strain>
    </source>
</reference>
<dbReference type="Proteomes" id="UP001209486">
    <property type="component" value="Unassembled WGS sequence"/>
</dbReference>
<gene>
    <name evidence="1" type="ORF">FYZ43_03120</name>
    <name evidence="2" type="ORF">HHJ78_08745</name>
</gene>
<protein>
    <recommendedName>
        <fullName evidence="5">Integrase catalytic domain-containing protein</fullName>
    </recommendedName>
</protein>
<evidence type="ECO:0000313" key="4">
    <source>
        <dbReference type="Proteomes" id="UP001209486"/>
    </source>
</evidence>
<organism evidence="2 3">
    <name type="scientific">Mobiluncus mulieris</name>
    <dbReference type="NCBI Taxonomy" id="2052"/>
    <lineage>
        <taxon>Bacteria</taxon>
        <taxon>Bacillati</taxon>
        <taxon>Actinomycetota</taxon>
        <taxon>Actinomycetes</taxon>
        <taxon>Actinomycetales</taxon>
        <taxon>Actinomycetaceae</taxon>
        <taxon>Mobiluncus</taxon>
    </lineage>
</organism>